<reference evidence="2" key="1">
    <citation type="submission" date="2018-05" db="EMBL/GenBank/DDBJ databases">
        <authorList>
            <person name="Lanie J.A."/>
            <person name="Ng W.-L."/>
            <person name="Kazmierczak K.M."/>
            <person name="Andrzejewski T.M."/>
            <person name="Davidsen T.M."/>
            <person name="Wayne K.J."/>
            <person name="Tettelin H."/>
            <person name="Glass J.I."/>
            <person name="Rusch D."/>
            <person name="Podicherti R."/>
            <person name="Tsui H.-C.T."/>
            <person name="Winkler M.E."/>
        </authorList>
    </citation>
    <scope>NUCLEOTIDE SEQUENCE</scope>
</reference>
<name>A0A381REP3_9ZZZZ</name>
<dbReference type="PANTHER" id="PTHR28026:SF9">
    <property type="entry name" value="2-HYDROXY-PALMITIC ACID DIOXYGENASE MPO1"/>
    <property type="match status" value="1"/>
</dbReference>
<dbReference type="GO" id="GO:0016020">
    <property type="term" value="C:membrane"/>
    <property type="evidence" value="ECO:0007669"/>
    <property type="project" value="GOC"/>
</dbReference>
<feature type="transmembrane region" description="Helical" evidence="1">
    <location>
        <begin position="103"/>
        <end position="120"/>
    </location>
</feature>
<evidence type="ECO:0000256" key="1">
    <source>
        <dbReference type="SAM" id="Phobius"/>
    </source>
</evidence>
<organism evidence="2">
    <name type="scientific">marine metagenome</name>
    <dbReference type="NCBI Taxonomy" id="408172"/>
    <lineage>
        <taxon>unclassified sequences</taxon>
        <taxon>metagenomes</taxon>
        <taxon>ecological metagenomes</taxon>
    </lineage>
</organism>
<protein>
    <recommendedName>
        <fullName evidence="3">DUF962 domain-containing protein</fullName>
    </recommendedName>
</protein>
<dbReference type="GO" id="GO:0046521">
    <property type="term" value="P:sphingoid catabolic process"/>
    <property type="evidence" value="ECO:0007669"/>
    <property type="project" value="TreeGrafter"/>
</dbReference>
<feature type="transmembrane region" description="Helical" evidence="1">
    <location>
        <begin position="54"/>
        <end position="71"/>
    </location>
</feature>
<feature type="transmembrane region" description="Helical" evidence="1">
    <location>
        <begin position="23"/>
        <end position="42"/>
    </location>
</feature>
<dbReference type="EMBL" id="UINC01001764">
    <property type="protein sequence ID" value="SUZ88317.1"/>
    <property type="molecule type" value="Genomic_DNA"/>
</dbReference>
<proteinExistence type="predicted"/>
<gene>
    <name evidence="2" type="ORF">METZ01_LOCUS41171</name>
</gene>
<accession>A0A381REP3</accession>
<feature type="transmembrane region" description="Helical" evidence="1">
    <location>
        <begin position="132"/>
        <end position="150"/>
    </location>
</feature>
<keyword evidence="1" id="KW-0812">Transmembrane</keyword>
<dbReference type="Pfam" id="PF06127">
    <property type="entry name" value="Mpo1-like"/>
    <property type="match status" value="1"/>
</dbReference>
<dbReference type="InterPro" id="IPR009305">
    <property type="entry name" value="Mpo1-like"/>
</dbReference>
<keyword evidence="1" id="KW-0472">Membrane</keyword>
<keyword evidence="1" id="KW-1133">Transmembrane helix</keyword>
<dbReference type="PANTHER" id="PTHR28026">
    <property type="entry name" value="DUF962 DOMAIN PROTEIN (AFU_ORTHOLOGUE AFUA_8G05310)"/>
    <property type="match status" value="1"/>
</dbReference>
<sequence length="157" mass="18207">MKSVHNWLDEYGKSHQNPLNKKIHWVCVPAIMFSVMGLWWSIPHGYMPFIINNLQLNWAIIITALILLYYMRLSPVMAIGMFIIGFSLLAGNSYINANFHTPLWKTSLMIFVVAWIGQFIGHKIEGKKPSFFQDLQFLLIGPAWLLSFIYNKLGIKY</sequence>
<evidence type="ECO:0000313" key="2">
    <source>
        <dbReference type="EMBL" id="SUZ88317.1"/>
    </source>
</evidence>
<evidence type="ECO:0008006" key="3">
    <source>
        <dbReference type="Google" id="ProtNLM"/>
    </source>
</evidence>
<feature type="transmembrane region" description="Helical" evidence="1">
    <location>
        <begin position="78"/>
        <end position="97"/>
    </location>
</feature>
<dbReference type="AlphaFoldDB" id="A0A381REP3"/>